<evidence type="ECO:0000313" key="1">
    <source>
        <dbReference type="EMBL" id="SMB94575.1"/>
    </source>
</evidence>
<name>A0A1W1VMG2_9BACT</name>
<accession>A0A1W1VMG2</accession>
<proteinExistence type="predicted"/>
<organism evidence="1 2">
    <name type="scientific">Hymenobacter roseosalivarius DSM 11622</name>
    <dbReference type="NCBI Taxonomy" id="645990"/>
    <lineage>
        <taxon>Bacteria</taxon>
        <taxon>Pseudomonadati</taxon>
        <taxon>Bacteroidota</taxon>
        <taxon>Cytophagia</taxon>
        <taxon>Cytophagales</taxon>
        <taxon>Hymenobacteraceae</taxon>
        <taxon>Hymenobacter</taxon>
    </lineage>
</organism>
<protein>
    <submittedName>
        <fullName evidence="1">Uncharacterized protein</fullName>
    </submittedName>
</protein>
<dbReference type="EMBL" id="FWWW01000067">
    <property type="protein sequence ID" value="SMB94575.1"/>
    <property type="molecule type" value="Genomic_DNA"/>
</dbReference>
<dbReference type="AlphaFoldDB" id="A0A1W1VMG2"/>
<gene>
    <name evidence="1" type="ORF">SAMN00120144_2028</name>
</gene>
<keyword evidence="2" id="KW-1185">Reference proteome</keyword>
<reference evidence="1 2" key="1">
    <citation type="submission" date="2017-04" db="EMBL/GenBank/DDBJ databases">
        <authorList>
            <person name="Afonso C.L."/>
            <person name="Miller P.J."/>
            <person name="Scott M.A."/>
            <person name="Spackman E."/>
            <person name="Goraichik I."/>
            <person name="Dimitrov K.M."/>
            <person name="Suarez D.L."/>
            <person name="Swayne D.E."/>
        </authorList>
    </citation>
    <scope>NUCLEOTIDE SEQUENCE [LARGE SCALE GENOMIC DNA]</scope>
    <source>
        <strain evidence="1 2">DSM 11622</strain>
    </source>
</reference>
<evidence type="ECO:0000313" key="2">
    <source>
        <dbReference type="Proteomes" id="UP000192266"/>
    </source>
</evidence>
<dbReference type="Proteomes" id="UP000192266">
    <property type="component" value="Unassembled WGS sequence"/>
</dbReference>
<sequence>MRKATFKERHHRQSALSFFMGDLPRRSPLTARKQYSYTDQLVIAHKL</sequence>